<gene>
    <name evidence="1" type="ORF">CesoFtcFv8_022209</name>
</gene>
<sequence length="68" mass="6964">MAPVTAGGGGAMEGGMCESCLTASEWPVPRATTSGDHLQLAHPASSILVPFPPAHAHFVAVFFQMGEV</sequence>
<name>A0AAN8BA31_9TELE</name>
<reference evidence="1 2" key="1">
    <citation type="journal article" date="2023" name="Mol. Biol. Evol.">
        <title>Genomics of Secondarily Temperate Adaptation in the Only Non-Antarctic Icefish.</title>
        <authorList>
            <person name="Rivera-Colon A.G."/>
            <person name="Rayamajhi N."/>
            <person name="Minhas B.F."/>
            <person name="Madrigal G."/>
            <person name="Bilyk K.T."/>
            <person name="Yoon V."/>
            <person name="Hune M."/>
            <person name="Gregory S."/>
            <person name="Cheng C.H.C."/>
            <person name="Catchen J.M."/>
        </authorList>
    </citation>
    <scope>NUCLEOTIDE SEQUENCE [LARGE SCALE GENOMIC DNA]</scope>
    <source>
        <strain evidence="1">JC2023a</strain>
    </source>
</reference>
<protein>
    <submittedName>
        <fullName evidence="1">Uncharacterized protein</fullName>
    </submittedName>
</protein>
<organism evidence="1 2">
    <name type="scientific">Champsocephalus esox</name>
    <name type="common">pike icefish</name>
    <dbReference type="NCBI Taxonomy" id="159716"/>
    <lineage>
        <taxon>Eukaryota</taxon>
        <taxon>Metazoa</taxon>
        <taxon>Chordata</taxon>
        <taxon>Craniata</taxon>
        <taxon>Vertebrata</taxon>
        <taxon>Euteleostomi</taxon>
        <taxon>Actinopterygii</taxon>
        <taxon>Neopterygii</taxon>
        <taxon>Teleostei</taxon>
        <taxon>Neoteleostei</taxon>
        <taxon>Acanthomorphata</taxon>
        <taxon>Eupercaria</taxon>
        <taxon>Perciformes</taxon>
        <taxon>Notothenioidei</taxon>
        <taxon>Channichthyidae</taxon>
        <taxon>Champsocephalus</taxon>
    </lineage>
</organism>
<proteinExistence type="predicted"/>
<evidence type="ECO:0000313" key="2">
    <source>
        <dbReference type="Proteomes" id="UP001335648"/>
    </source>
</evidence>
<comment type="caution">
    <text evidence="1">The sequence shown here is derived from an EMBL/GenBank/DDBJ whole genome shotgun (WGS) entry which is preliminary data.</text>
</comment>
<dbReference type="AlphaFoldDB" id="A0AAN8BA31"/>
<accession>A0AAN8BA31</accession>
<dbReference type="Proteomes" id="UP001335648">
    <property type="component" value="Unassembled WGS sequence"/>
</dbReference>
<keyword evidence="2" id="KW-1185">Reference proteome</keyword>
<evidence type="ECO:0000313" key="1">
    <source>
        <dbReference type="EMBL" id="KAK5881405.1"/>
    </source>
</evidence>
<dbReference type="EMBL" id="JAULUE010002063">
    <property type="protein sequence ID" value="KAK5881405.1"/>
    <property type="molecule type" value="Genomic_DNA"/>
</dbReference>